<evidence type="ECO:0000256" key="1">
    <source>
        <dbReference type="SAM" id="Phobius"/>
    </source>
</evidence>
<dbReference type="EMBL" id="HBFD01002011">
    <property type="protein sequence ID" value="CAD8715270.1"/>
    <property type="molecule type" value="Transcribed_RNA"/>
</dbReference>
<organism evidence="2">
    <name type="scientific">Chromulina nebulosa</name>
    <dbReference type="NCBI Taxonomy" id="96789"/>
    <lineage>
        <taxon>Eukaryota</taxon>
        <taxon>Sar</taxon>
        <taxon>Stramenopiles</taxon>
        <taxon>Ochrophyta</taxon>
        <taxon>Chrysophyceae</taxon>
        <taxon>Chromulinales</taxon>
        <taxon>Chromulinaceae</taxon>
        <taxon>Chromulina</taxon>
    </lineage>
</organism>
<evidence type="ECO:0000313" key="2">
    <source>
        <dbReference type="EMBL" id="CAD8715270.1"/>
    </source>
</evidence>
<feature type="transmembrane region" description="Helical" evidence="1">
    <location>
        <begin position="46"/>
        <end position="67"/>
    </location>
</feature>
<gene>
    <name evidence="2" type="ORF">CNEB1095_LOCUS1267</name>
</gene>
<keyword evidence="1" id="KW-0812">Transmembrane</keyword>
<keyword evidence="1" id="KW-1133">Transmembrane helix</keyword>
<keyword evidence="1" id="KW-0472">Membrane</keyword>
<name>A0A7S0SSA7_9STRA</name>
<accession>A0A7S0SSA7</accession>
<reference evidence="2" key="1">
    <citation type="submission" date="2021-01" db="EMBL/GenBank/DDBJ databases">
        <authorList>
            <person name="Corre E."/>
            <person name="Pelletier E."/>
            <person name="Niang G."/>
            <person name="Scheremetjew M."/>
            <person name="Finn R."/>
            <person name="Kale V."/>
            <person name="Holt S."/>
            <person name="Cochrane G."/>
            <person name="Meng A."/>
            <person name="Brown T."/>
            <person name="Cohen L."/>
        </authorList>
    </citation>
    <scope>NUCLEOTIDE SEQUENCE</scope>
    <source>
        <strain evidence="2">UTEXLB2642</strain>
    </source>
</reference>
<dbReference type="AlphaFoldDB" id="A0A7S0SSA7"/>
<proteinExistence type="predicted"/>
<sequence length="111" mass="12362">MSKNIRETVNAKASSRSWSEYIKSIQSSIIVGSNKGLEYSKFTFMILRHVGWFIVTTGMITLLPLVLEVKREGEVEKLEQLQIQSRLAEGISPQELANNGLTSALPPKVLS</sequence>
<protein>
    <submittedName>
        <fullName evidence="2">Uncharacterized protein</fullName>
    </submittedName>
</protein>